<dbReference type="GO" id="GO:0016829">
    <property type="term" value="F:lyase activity"/>
    <property type="evidence" value="ECO:0007669"/>
    <property type="project" value="UniProtKB-KW"/>
</dbReference>
<comment type="caution">
    <text evidence="6">The sequence shown here is derived from an EMBL/GenBank/DDBJ whole genome shotgun (WGS) entry which is preliminary data.</text>
</comment>
<dbReference type="GO" id="GO:0006412">
    <property type="term" value="P:translation"/>
    <property type="evidence" value="ECO:0007669"/>
    <property type="project" value="UniProtKB-KW"/>
</dbReference>
<dbReference type="InterPro" id="IPR036754">
    <property type="entry name" value="YbaK/aa-tRNA-synt-asso_dom_sf"/>
</dbReference>
<keyword evidence="7" id="KW-1185">Reference proteome</keyword>
<dbReference type="CDD" id="cd00002">
    <property type="entry name" value="YbaK_deacylase"/>
    <property type="match status" value="1"/>
</dbReference>
<evidence type="ECO:0000256" key="2">
    <source>
        <dbReference type="ARBA" id="ARBA00022917"/>
    </source>
</evidence>
<dbReference type="EMBL" id="JAMFTH010000002">
    <property type="protein sequence ID" value="MCP8899525.1"/>
    <property type="molecule type" value="Genomic_DNA"/>
</dbReference>
<dbReference type="Pfam" id="PF04073">
    <property type="entry name" value="tRNA_edit"/>
    <property type="match status" value="1"/>
</dbReference>
<name>A0A9X2I391_9GAMM</name>
<dbReference type="NCBIfam" id="TIGR00011">
    <property type="entry name" value="YbaK_EbsC"/>
    <property type="match status" value="1"/>
</dbReference>
<keyword evidence="2 4" id="KW-0648">Protein biosynthesis</keyword>
<reference evidence="6" key="1">
    <citation type="submission" date="2022-05" db="EMBL/GenBank/DDBJ databases">
        <authorList>
            <person name="Sun H.-N."/>
        </authorList>
    </citation>
    <scope>NUCLEOTIDE SEQUENCE</scope>
    <source>
        <strain evidence="6">HB14</strain>
    </source>
</reference>
<dbReference type="Gene3D" id="3.90.960.10">
    <property type="entry name" value="YbaK/aminoacyl-tRNA synthetase-associated domain"/>
    <property type="match status" value="1"/>
</dbReference>
<dbReference type="InterPro" id="IPR007214">
    <property type="entry name" value="YbaK/aa-tRNA-synth-assoc-dom"/>
</dbReference>
<dbReference type="AlphaFoldDB" id="A0A9X2I391"/>
<dbReference type="GO" id="GO:0002161">
    <property type="term" value="F:aminoacyl-tRNA deacylase activity"/>
    <property type="evidence" value="ECO:0007669"/>
    <property type="project" value="InterPro"/>
</dbReference>
<organism evidence="6 7">
    <name type="scientific">Gilvimarinus xylanilyticus</name>
    <dbReference type="NCBI Taxonomy" id="2944139"/>
    <lineage>
        <taxon>Bacteria</taxon>
        <taxon>Pseudomonadati</taxon>
        <taxon>Pseudomonadota</taxon>
        <taxon>Gammaproteobacteria</taxon>
        <taxon>Cellvibrionales</taxon>
        <taxon>Cellvibrionaceae</taxon>
        <taxon>Gilvimarinus</taxon>
    </lineage>
</organism>
<evidence type="ECO:0000313" key="6">
    <source>
        <dbReference type="EMBL" id="MCP8899525.1"/>
    </source>
</evidence>
<feature type="domain" description="YbaK/aminoacyl-tRNA synthetase-associated" evidence="5">
    <location>
        <begin position="29"/>
        <end position="145"/>
    </location>
</feature>
<evidence type="ECO:0000259" key="5">
    <source>
        <dbReference type="Pfam" id="PF04073"/>
    </source>
</evidence>
<evidence type="ECO:0000256" key="3">
    <source>
        <dbReference type="ARBA" id="ARBA00023239"/>
    </source>
</evidence>
<dbReference type="SUPFAM" id="SSF55826">
    <property type="entry name" value="YbaK/ProRS associated domain"/>
    <property type="match status" value="1"/>
</dbReference>
<sequence length="159" mass="16962">MTPAIIQLNKSKTPYQLHEYAHDPACTAYGEEAAQALGVPAMRIFKTLVVELASGELVVALVSVDSSLQLKAVAKAAGAKKAKMAAAEKVERSSGYVLGGVSPLGQKKRLRTFIDTSAEHLNSVFISAGKRGLEIEIAPAQLARLLDVRYCELAINPTK</sequence>
<dbReference type="Proteomes" id="UP001139319">
    <property type="component" value="Unassembled WGS sequence"/>
</dbReference>
<accession>A0A9X2I391</accession>
<comment type="similarity">
    <text evidence="1 4">Belongs to the prolyl-tRNA editing family. YbaK/EbsC subfamily.</text>
</comment>
<dbReference type="RefSeq" id="WP_253967822.1">
    <property type="nucleotide sequence ID" value="NZ_JAMFTH010000002.1"/>
</dbReference>
<dbReference type="InterPro" id="IPR004369">
    <property type="entry name" value="Prolyl-tRNA_editing_YbaK/EbsC"/>
</dbReference>
<evidence type="ECO:0000256" key="4">
    <source>
        <dbReference type="PIRNR" id="PIRNR006181"/>
    </source>
</evidence>
<proteinExistence type="inferred from homology"/>
<keyword evidence="3 4" id="KW-0456">Lyase</keyword>
<gene>
    <name evidence="6" type="primary">ybaK</name>
    <name evidence="6" type="ORF">M6D89_09465</name>
</gene>
<evidence type="ECO:0000256" key="1">
    <source>
        <dbReference type="ARBA" id="ARBA00009798"/>
    </source>
</evidence>
<protein>
    <recommendedName>
        <fullName evidence="4">Cys-tRNA(Pro)/Cys-tRNA(Cys) deacylase</fullName>
        <ecNumber evidence="4">4.2.-.-</ecNumber>
    </recommendedName>
</protein>
<reference evidence="6" key="2">
    <citation type="submission" date="2023-01" db="EMBL/GenBank/DDBJ databases">
        <title>Gilvimarinus xylanilyticus HB14 isolated from Caulerpa lentillifera aquaculture base in Hainan, China.</title>
        <authorList>
            <person name="Zhang Y.-J."/>
        </authorList>
    </citation>
    <scope>NUCLEOTIDE SEQUENCE</scope>
    <source>
        <strain evidence="6">HB14</strain>
    </source>
</reference>
<dbReference type="PIRSF" id="PIRSF006181">
    <property type="entry name" value="EbsC_YbaK"/>
    <property type="match status" value="1"/>
</dbReference>
<dbReference type="PANTHER" id="PTHR30411:SF0">
    <property type="entry name" value="CYS-TRNA(PRO)_CYS-TRNA(CYS) DEACYLASE YBAK"/>
    <property type="match status" value="1"/>
</dbReference>
<dbReference type="PANTHER" id="PTHR30411">
    <property type="entry name" value="CYTOPLASMIC PROTEIN"/>
    <property type="match status" value="1"/>
</dbReference>
<evidence type="ECO:0000313" key="7">
    <source>
        <dbReference type="Proteomes" id="UP001139319"/>
    </source>
</evidence>
<dbReference type="EC" id="4.2.-.-" evidence="4"/>